<reference evidence="1 2" key="1">
    <citation type="submission" date="2015-08" db="EMBL/GenBank/DDBJ databases">
        <title>Next Generation Sequencing and Analysis of the Genome of Puccinia sorghi L Schw, the Causal Agent of Maize Common Rust.</title>
        <authorList>
            <person name="Rochi L."/>
            <person name="Burguener G."/>
            <person name="Darino M."/>
            <person name="Turjanski A."/>
            <person name="Kreff E."/>
            <person name="Dieguez M.J."/>
            <person name="Sacco F."/>
        </authorList>
    </citation>
    <scope>NUCLEOTIDE SEQUENCE [LARGE SCALE GENOMIC DNA]</scope>
    <source>
        <strain evidence="1 2">RO10H11247</strain>
    </source>
</reference>
<keyword evidence="2" id="KW-1185">Reference proteome</keyword>
<dbReference type="OrthoDB" id="7691805at2759"/>
<comment type="caution">
    <text evidence="1">The sequence shown here is derived from an EMBL/GenBank/DDBJ whole genome shotgun (WGS) entry which is preliminary data.</text>
</comment>
<dbReference type="EMBL" id="LAVV01011163">
    <property type="protein sequence ID" value="KNZ48109.1"/>
    <property type="molecule type" value="Genomic_DNA"/>
</dbReference>
<dbReference type="Gene3D" id="3.30.420.10">
    <property type="entry name" value="Ribonuclease H-like superfamily/Ribonuclease H"/>
    <property type="match status" value="1"/>
</dbReference>
<dbReference type="Proteomes" id="UP000037035">
    <property type="component" value="Unassembled WGS sequence"/>
</dbReference>
<accession>A0A0L6UHS3</accession>
<dbReference type="InterPro" id="IPR012337">
    <property type="entry name" value="RNaseH-like_sf"/>
</dbReference>
<dbReference type="VEuPathDB" id="FungiDB:VP01_58g2"/>
<evidence type="ECO:0000313" key="2">
    <source>
        <dbReference type="Proteomes" id="UP000037035"/>
    </source>
</evidence>
<name>A0A0L6UHS3_9BASI</name>
<evidence type="ECO:0000313" key="1">
    <source>
        <dbReference type="EMBL" id="KNZ48109.1"/>
    </source>
</evidence>
<protein>
    <recommendedName>
        <fullName evidence="3">Integrase catalytic domain-containing protein</fullName>
    </recommendedName>
</protein>
<evidence type="ECO:0008006" key="3">
    <source>
        <dbReference type="Google" id="ProtNLM"/>
    </source>
</evidence>
<dbReference type="SUPFAM" id="SSF53098">
    <property type="entry name" value="Ribonuclease H-like"/>
    <property type="match status" value="1"/>
</dbReference>
<dbReference type="AlphaFoldDB" id="A0A0L6UHS3"/>
<dbReference type="GO" id="GO:0003676">
    <property type="term" value="F:nucleic acid binding"/>
    <property type="evidence" value="ECO:0007669"/>
    <property type="project" value="InterPro"/>
</dbReference>
<dbReference type="InterPro" id="IPR036397">
    <property type="entry name" value="RNaseH_sf"/>
</dbReference>
<gene>
    <name evidence="1" type="ORF">VP01_58g2</name>
</gene>
<sequence>MLISHHFTHQSYDSTVDTIVDLPFKLAKITKKPFKGISATAEKPFEKIHLDLIGPIDPKSKEGHRYILTVVDNYSGYLDGFPLKAKDDTWMKGRTEQSWNQCERRSIPPV</sequence>
<organism evidence="1 2">
    <name type="scientific">Puccinia sorghi</name>
    <dbReference type="NCBI Taxonomy" id="27349"/>
    <lineage>
        <taxon>Eukaryota</taxon>
        <taxon>Fungi</taxon>
        <taxon>Dikarya</taxon>
        <taxon>Basidiomycota</taxon>
        <taxon>Pucciniomycotina</taxon>
        <taxon>Pucciniomycetes</taxon>
        <taxon>Pucciniales</taxon>
        <taxon>Pucciniaceae</taxon>
        <taxon>Puccinia</taxon>
    </lineage>
</organism>
<proteinExistence type="predicted"/>